<dbReference type="Pfam" id="PF06983">
    <property type="entry name" value="3-dmu-9_3-mt"/>
    <property type="match status" value="1"/>
</dbReference>
<dbReference type="CDD" id="cd06588">
    <property type="entry name" value="PhnB_like"/>
    <property type="match status" value="1"/>
</dbReference>
<dbReference type="PANTHER" id="PTHR33990:SF1">
    <property type="entry name" value="PROTEIN YJDN"/>
    <property type="match status" value="1"/>
</dbReference>
<dbReference type="PANTHER" id="PTHR33990">
    <property type="entry name" value="PROTEIN YJDN-RELATED"/>
    <property type="match status" value="1"/>
</dbReference>
<evidence type="ECO:0000313" key="3">
    <source>
        <dbReference type="Proteomes" id="UP000024836"/>
    </source>
</evidence>
<organism evidence="2 3">
    <name type="scientific">Actibacterium atlanticum</name>
    <dbReference type="NCBI Taxonomy" id="1461693"/>
    <lineage>
        <taxon>Bacteria</taxon>
        <taxon>Pseudomonadati</taxon>
        <taxon>Pseudomonadota</taxon>
        <taxon>Alphaproteobacteria</taxon>
        <taxon>Rhodobacterales</taxon>
        <taxon>Roseobacteraceae</taxon>
        <taxon>Actibacterium</taxon>
    </lineage>
</organism>
<feature type="domain" description="PhnB-like" evidence="1">
    <location>
        <begin position="3"/>
        <end position="130"/>
    </location>
</feature>
<dbReference type="Proteomes" id="UP000024836">
    <property type="component" value="Unassembled WGS sequence"/>
</dbReference>
<dbReference type="InterPro" id="IPR029068">
    <property type="entry name" value="Glyas_Bleomycin-R_OHBP_Dase"/>
</dbReference>
<keyword evidence="3" id="KW-1185">Reference proteome</keyword>
<dbReference type="GO" id="GO:0008168">
    <property type="term" value="F:methyltransferase activity"/>
    <property type="evidence" value="ECO:0007669"/>
    <property type="project" value="UniProtKB-KW"/>
</dbReference>
<sequence>MPFIPYIHFEDCCAEAMAFYMKVFGGSDMMSMTYHDAPEDAGMPPSDRIMHAQFALPDGSLLMASDNPVGFPGLPQQAVSVSYSCDTVERAKGLYDQLNEGGEVIMPFEATFFSQGFGMTKDRFGTHWMIMGPDAT</sequence>
<dbReference type="InterPro" id="IPR028973">
    <property type="entry name" value="PhnB-like"/>
</dbReference>
<name>A0A058ZLC3_9RHOB</name>
<dbReference type="EMBL" id="AQQY01000005">
    <property type="protein sequence ID" value="KCV82015.1"/>
    <property type="molecule type" value="Genomic_DNA"/>
</dbReference>
<reference evidence="2 3" key="1">
    <citation type="submission" date="2013-04" db="EMBL/GenBank/DDBJ databases">
        <title>Shimia sp. 22II-S11-Z10 Genome Sequencing.</title>
        <authorList>
            <person name="Lai Q."/>
            <person name="Li G."/>
            <person name="Shao Z."/>
        </authorList>
    </citation>
    <scope>NUCLEOTIDE SEQUENCE [LARGE SCALE GENOMIC DNA]</scope>
    <source>
        <strain evidence="3">22II-S11-Z10</strain>
    </source>
</reference>
<dbReference type="OrthoDB" id="9795306at2"/>
<dbReference type="AlphaFoldDB" id="A0A058ZLC3"/>
<evidence type="ECO:0000313" key="2">
    <source>
        <dbReference type="EMBL" id="KCV82015.1"/>
    </source>
</evidence>
<keyword evidence="2" id="KW-0808">Transferase</keyword>
<dbReference type="RefSeq" id="WP_035250812.1">
    <property type="nucleotide sequence ID" value="NZ_AQQY01000005.1"/>
</dbReference>
<comment type="caution">
    <text evidence="2">The sequence shown here is derived from an EMBL/GenBank/DDBJ whole genome shotgun (WGS) entry which is preliminary data.</text>
</comment>
<dbReference type="Gene3D" id="3.10.180.10">
    <property type="entry name" value="2,3-Dihydroxybiphenyl 1,2-Dioxygenase, domain 1"/>
    <property type="match status" value="1"/>
</dbReference>
<dbReference type="eggNOG" id="COG2764">
    <property type="taxonomic scope" value="Bacteria"/>
</dbReference>
<evidence type="ECO:0000259" key="1">
    <source>
        <dbReference type="Pfam" id="PF06983"/>
    </source>
</evidence>
<gene>
    <name evidence="2" type="ORF">ATO10_09218</name>
</gene>
<protein>
    <submittedName>
        <fullName evidence="2">3-demethylubiquinone-9 3-methyltransferase</fullName>
    </submittedName>
</protein>
<keyword evidence="2" id="KW-0489">Methyltransferase</keyword>
<accession>A0A058ZLC3</accession>
<dbReference type="SUPFAM" id="SSF54593">
    <property type="entry name" value="Glyoxalase/Bleomycin resistance protein/Dihydroxybiphenyl dioxygenase"/>
    <property type="match status" value="1"/>
</dbReference>
<dbReference type="GO" id="GO:0032259">
    <property type="term" value="P:methylation"/>
    <property type="evidence" value="ECO:0007669"/>
    <property type="project" value="UniProtKB-KW"/>
</dbReference>
<dbReference type="STRING" id="1461693.ATO10_09218"/>
<proteinExistence type="predicted"/>
<keyword evidence="2" id="KW-0830">Ubiquinone</keyword>